<proteinExistence type="predicted"/>
<dbReference type="RefSeq" id="WP_171158428.1">
    <property type="nucleotide sequence ID" value="NZ_JABENB010000003.1"/>
</dbReference>
<name>A0A849AKC0_9MICO</name>
<dbReference type="EMBL" id="JABENB010000003">
    <property type="protein sequence ID" value="NNG41274.1"/>
    <property type="molecule type" value="Genomic_DNA"/>
</dbReference>
<dbReference type="AlphaFoldDB" id="A0A849AKC0"/>
<protein>
    <submittedName>
        <fullName evidence="1">Uncharacterized protein</fullName>
    </submittedName>
</protein>
<accession>A0A849AKC0</accession>
<comment type="caution">
    <text evidence="1">The sequence shown here is derived from an EMBL/GenBank/DDBJ whole genome shotgun (WGS) entry which is preliminary data.</text>
</comment>
<organism evidence="1 2">
    <name type="scientific">Flexivirga aerilata</name>
    <dbReference type="NCBI Taxonomy" id="1656889"/>
    <lineage>
        <taxon>Bacteria</taxon>
        <taxon>Bacillati</taxon>
        <taxon>Actinomycetota</taxon>
        <taxon>Actinomycetes</taxon>
        <taxon>Micrococcales</taxon>
        <taxon>Dermacoccaceae</taxon>
        <taxon>Flexivirga</taxon>
    </lineage>
</organism>
<keyword evidence="2" id="KW-1185">Reference proteome</keyword>
<evidence type="ECO:0000313" key="2">
    <source>
        <dbReference type="Proteomes" id="UP000557772"/>
    </source>
</evidence>
<gene>
    <name evidence="1" type="ORF">HJ588_18605</name>
</gene>
<dbReference type="Proteomes" id="UP000557772">
    <property type="component" value="Unassembled WGS sequence"/>
</dbReference>
<evidence type="ECO:0000313" key="1">
    <source>
        <dbReference type="EMBL" id="NNG41274.1"/>
    </source>
</evidence>
<sequence length="77" mass="8103">MKWLAIAGAGAVGALLASRPARDEATRFARDIRLGMDQREAQLRESLALDTGLTLRGERADGGAQAGARAARAIEGR</sequence>
<reference evidence="1 2" key="1">
    <citation type="submission" date="2020-05" db="EMBL/GenBank/DDBJ databases">
        <title>Flexivirga sp. ID2601S isolated from air conditioner.</title>
        <authorList>
            <person name="Kim D.H."/>
        </authorList>
    </citation>
    <scope>NUCLEOTIDE SEQUENCE [LARGE SCALE GENOMIC DNA]</scope>
    <source>
        <strain evidence="1 2">ID2601S</strain>
    </source>
</reference>